<comment type="subcellular location">
    <subcellularLocation>
        <location evidence="1">Cell membrane</location>
    </subcellularLocation>
</comment>
<protein>
    <recommendedName>
        <fullName evidence="9">Glycosyltransferase 2-like domain-containing protein</fullName>
    </recommendedName>
</protein>
<gene>
    <name evidence="7" type="ORF">CAC42_4707</name>
</gene>
<evidence type="ECO:0000256" key="3">
    <source>
        <dbReference type="ARBA" id="ARBA00022676"/>
    </source>
</evidence>
<evidence type="ECO:0000313" key="8">
    <source>
        <dbReference type="Proteomes" id="UP000243797"/>
    </source>
</evidence>
<accession>A0A2K1QPD9</accession>
<dbReference type="InterPro" id="IPR029044">
    <property type="entry name" value="Nucleotide-diphossugar_trans"/>
</dbReference>
<keyword evidence="5 6" id="KW-0472">Membrane</keyword>
<feature type="transmembrane region" description="Helical" evidence="6">
    <location>
        <begin position="541"/>
        <end position="560"/>
    </location>
</feature>
<evidence type="ECO:0000313" key="7">
    <source>
        <dbReference type="EMBL" id="PNS16743.1"/>
    </source>
</evidence>
<evidence type="ECO:0000256" key="2">
    <source>
        <dbReference type="ARBA" id="ARBA00022475"/>
    </source>
</evidence>
<evidence type="ECO:0000256" key="4">
    <source>
        <dbReference type="ARBA" id="ARBA00022679"/>
    </source>
</evidence>
<dbReference type="InParanoid" id="A0A2K1QPD9"/>
<dbReference type="GO" id="GO:0085029">
    <property type="term" value="P:extracellular matrix assembly"/>
    <property type="evidence" value="ECO:0007669"/>
    <property type="project" value="TreeGrafter"/>
</dbReference>
<keyword evidence="6" id="KW-1133">Transmembrane helix</keyword>
<dbReference type="Proteomes" id="UP000243797">
    <property type="component" value="Unassembled WGS sequence"/>
</dbReference>
<dbReference type="SUPFAM" id="SSF53448">
    <property type="entry name" value="Nucleotide-diphospho-sugar transferases"/>
    <property type="match status" value="1"/>
</dbReference>
<dbReference type="STRING" id="2082308.A0A2K1QPD9"/>
<feature type="transmembrane region" description="Helical" evidence="6">
    <location>
        <begin position="404"/>
        <end position="420"/>
    </location>
</feature>
<proteinExistence type="predicted"/>
<reference evidence="7 8" key="1">
    <citation type="submission" date="2017-06" db="EMBL/GenBank/DDBJ databases">
        <title>Draft genome sequence of a variant of Elsinoe murrayae.</title>
        <authorList>
            <person name="Cheng Q."/>
        </authorList>
    </citation>
    <scope>NUCLEOTIDE SEQUENCE [LARGE SCALE GENOMIC DNA]</scope>
    <source>
        <strain evidence="7 8">CQ-2017a</strain>
    </source>
</reference>
<keyword evidence="4" id="KW-0808">Transferase</keyword>
<sequence length="563" mass="61180">MGFPLFAEALVQIFCSELNLYKQKWRTRKATELIEGTACSEDEKLEAGHAAGALNCVASVVGYREDETVWRKCLESYRDNYDGCVQAICMGIDGNQVEDLDMVQTAEEVFGLELTVIDLDETFGALASKVAITGCSSPVDSPMLGPTSEKVSLPGSEMEGVTIMEALVSRATAILNAHGVLHLSERGPVRPVCITQPHHSKKEIMFTTFIFSLAMAQANDIDFMWSSDSDSWVYPGTLDTAIRSIYPDERIGGTATRFSIHNAKDSTIACLAAATYEADFALQIGLLSSCDTTDCQPGPCALFRRKALEEIVLPWPPLSFPSPLTFPPKLVNDDRHLTTRLLLAHHSVTSNPSITTATDTPVTIPRYILQQTRWARASFVEATCYPRIFLLHHPILCLSTFRRFYIPGLNILIVTRYLATGTTASFSSLPDILARLLVASLYSAFALGKGWSAAPLHAASMLLFQAPQAAFQVWAALSMFENQWATGARSKAERSRVRRCGVANWVGQGGPLVVTAVWLGLVVAALGKCLAGKLGWGDWDGVAALGGFVGMVVAFVVAVWRGG</sequence>
<evidence type="ECO:0008006" key="9">
    <source>
        <dbReference type="Google" id="ProtNLM"/>
    </source>
</evidence>
<dbReference type="AlphaFoldDB" id="A0A2K1QPD9"/>
<organism evidence="7 8">
    <name type="scientific">Sphaceloma murrayae</name>
    <dbReference type="NCBI Taxonomy" id="2082308"/>
    <lineage>
        <taxon>Eukaryota</taxon>
        <taxon>Fungi</taxon>
        <taxon>Dikarya</taxon>
        <taxon>Ascomycota</taxon>
        <taxon>Pezizomycotina</taxon>
        <taxon>Dothideomycetes</taxon>
        <taxon>Dothideomycetidae</taxon>
        <taxon>Myriangiales</taxon>
        <taxon>Elsinoaceae</taxon>
        <taxon>Sphaceloma</taxon>
    </lineage>
</organism>
<dbReference type="GO" id="GO:0030213">
    <property type="term" value="P:hyaluronan biosynthetic process"/>
    <property type="evidence" value="ECO:0007669"/>
    <property type="project" value="TreeGrafter"/>
</dbReference>
<dbReference type="OrthoDB" id="9876900at2759"/>
<dbReference type="EMBL" id="NKHZ01000055">
    <property type="protein sequence ID" value="PNS16743.1"/>
    <property type="molecule type" value="Genomic_DNA"/>
</dbReference>
<dbReference type="PANTHER" id="PTHR22913">
    <property type="entry name" value="HYALURONAN SYNTHASE"/>
    <property type="match status" value="1"/>
</dbReference>
<feature type="transmembrane region" description="Helical" evidence="6">
    <location>
        <begin position="501"/>
        <end position="521"/>
    </location>
</feature>
<evidence type="ECO:0000256" key="5">
    <source>
        <dbReference type="ARBA" id="ARBA00023136"/>
    </source>
</evidence>
<dbReference type="GO" id="GO:0050501">
    <property type="term" value="F:hyaluronan synthase activity"/>
    <property type="evidence" value="ECO:0007669"/>
    <property type="project" value="TreeGrafter"/>
</dbReference>
<dbReference type="PANTHER" id="PTHR22913:SF12">
    <property type="entry name" value="MANNURONAN SYNTHASE"/>
    <property type="match status" value="1"/>
</dbReference>
<name>A0A2K1QPD9_9PEZI</name>
<keyword evidence="8" id="KW-1185">Reference proteome</keyword>
<keyword evidence="2" id="KW-1003">Cell membrane</keyword>
<evidence type="ECO:0000256" key="6">
    <source>
        <dbReference type="SAM" id="Phobius"/>
    </source>
</evidence>
<keyword evidence="6" id="KW-0812">Transmembrane</keyword>
<evidence type="ECO:0000256" key="1">
    <source>
        <dbReference type="ARBA" id="ARBA00004236"/>
    </source>
</evidence>
<keyword evidence="3" id="KW-0328">Glycosyltransferase</keyword>
<dbReference type="GO" id="GO:0005886">
    <property type="term" value="C:plasma membrane"/>
    <property type="evidence" value="ECO:0007669"/>
    <property type="project" value="UniProtKB-SubCell"/>
</dbReference>
<comment type="caution">
    <text evidence="7">The sequence shown here is derived from an EMBL/GenBank/DDBJ whole genome shotgun (WGS) entry which is preliminary data.</text>
</comment>